<dbReference type="EMBL" id="JX885207">
    <property type="protein sequence ID" value="AGD92030.1"/>
    <property type="molecule type" value="Genomic_DNA"/>
</dbReference>
<sequence>MINIIVSNNQSNTLDYYTMNYTNIDEYKKYINNIKNEDWTSCWNYARWIHFINNIEWYDDIYQDYPNEFTINIINKSGIYSLFLENNLEFHHFILDIDITNDQIKLYSCYGGKGFVNKILSKNKLIDLLSEIISGNVNSYNKLFSSEHNKKISNVIIRYLKIK</sequence>
<dbReference type="Proteomes" id="UP000236749">
    <property type="component" value="Segment"/>
</dbReference>
<proteinExistence type="predicted"/>
<gene>
    <name evidence="1" type="ORF">LBA_00108</name>
</gene>
<protein>
    <submittedName>
        <fullName evidence="1">Uncharacterized protein</fullName>
    </submittedName>
</protein>
<evidence type="ECO:0000313" key="1">
    <source>
        <dbReference type="EMBL" id="AGD92030.1"/>
    </source>
</evidence>
<accession>L7XX37</accession>
<name>L7XX37_9VIRU</name>
<reference evidence="1 2" key="1">
    <citation type="journal article" date="2013" name="Clin. Infect. Dis.">
        <title>First isolation of Mimivirus in a patient with pneumonia.</title>
        <authorList>
            <person name="Saadi H."/>
            <person name="Pagnier I."/>
            <person name="Colson P."/>
            <person name="Cherif J.K."/>
            <person name="Beji M."/>
            <person name="Boughalmi M."/>
            <person name="Azza S."/>
            <person name="Armstrong N."/>
            <person name="Robert C."/>
            <person name="Fournous G."/>
            <person name="La Scola B."/>
            <person name="Raoult D."/>
        </authorList>
    </citation>
    <scope>NUCLEOTIDE SEQUENCE [LARGE SCALE GENOMIC DNA]</scope>
    <source>
        <strain evidence="1">LBA111</strain>
    </source>
</reference>
<evidence type="ECO:0000313" key="2">
    <source>
        <dbReference type="Proteomes" id="UP000236749"/>
    </source>
</evidence>
<organism evidence="1 2">
    <name type="scientific">Megavirus lba</name>
    <dbReference type="NCBI Taxonomy" id="1235314"/>
    <lineage>
        <taxon>Viruses</taxon>
        <taxon>Varidnaviria</taxon>
        <taxon>Bamfordvirae</taxon>
        <taxon>Nucleocytoviricota</taxon>
        <taxon>Megaviricetes</taxon>
        <taxon>Imitervirales</taxon>
        <taxon>Mimiviridae</taxon>
        <taxon>Megamimivirinae</taxon>
        <taxon>Megavirus</taxon>
        <taxon>Megavirus chilense</taxon>
    </lineage>
</organism>